<dbReference type="RefSeq" id="WP_058262202.1">
    <property type="nucleotide sequence ID" value="NZ_CP051181.1"/>
</dbReference>
<keyword evidence="3" id="KW-0238">DNA-binding</keyword>
<dbReference type="Proteomes" id="UP000051587">
    <property type="component" value="Unassembled WGS sequence"/>
</dbReference>
<dbReference type="SUPFAM" id="SSF53850">
    <property type="entry name" value="Periplasmic binding protein-like II"/>
    <property type="match status" value="1"/>
</dbReference>
<evidence type="ECO:0000256" key="4">
    <source>
        <dbReference type="ARBA" id="ARBA00023163"/>
    </source>
</evidence>
<dbReference type="Gene3D" id="1.10.10.10">
    <property type="entry name" value="Winged helix-like DNA-binding domain superfamily/Winged helix DNA-binding domain"/>
    <property type="match status" value="1"/>
</dbReference>
<proteinExistence type="inferred from homology"/>
<evidence type="ECO:0000259" key="5">
    <source>
        <dbReference type="PROSITE" id="PS50931"/>
    </source>
</evidence>
<dbReference type="STRING" id="53501.SAMN04488043_102204"/>
<evidence type="ECO:0000256" key="3">
    <source>
        <dbReference type="ARBA" id="ARBA00023125"/>
    </source>
</evidence>
<evidence type="ECO:0000256" key="1">
    <source>
        <dbReference type="ARBA" id="ARBA00009437"/>
    </source>
</evidence>
<organism evidence="6 7">
    <name type="scientific">Thalassovita gelatinovora</name>
    <name type="common">Thalassobius gelatinovorus</name>
    <dbReference type="NCBI Taxonomy" id="53501"/>
    <lineage>
        <taxon>Bacteria</taxon>
        <taxon>Pseudomonadati</taxon>
        <taxon>Pseudomonadota</taxon>
        <taxon>Alphaproteobacteria</taxon>
        <taxon>Rhodobacterales</taxon>
        <taxon>Roseobacteraceae</taxon>
        <taxon>Thalassovita</taxon>
    </lineage>
</organism>
<dbReference type="Pfam" id="PF00126">
    <property type="entry name" value="HTH_1"/>
    <property type="match status" value="1"/>
</dbReference>
<keyword evidence="4" id="KW-0804">Transcription</keyword>
<dbReference type="Gene3D" id="3.40.190.10">
    <property type="entry name" value="Periplasmic binding protein-like II"/>
    <property type="match status" value="2"/>
</dbReference>
<dbReference type="Pfam" id="PF03466">
    <property type="entry name" value="LysR_substrate"/>
    <property type="match status" value="1"/>
</dbReference>
<reference evidence="6 7" key="1">
    <citation type="submission" date="2015-09" db="EMBL/GenBank/DDBJ databases">
        <authorList>
            <consortium name="Swine Surveillance"/>
        </authorList>
    </citation>
    <scope>NUCLEOTIDE SEQUENCE [LARGE SCALE GENOMIC DNA]</scope>
    <source>
        <strain evidence="6 7">CECT 4357</strain>
    </source>
</reference>
<dbReference type="GO" id="GO:0003700">
    <property type="term" value="F:DNA-binding transcription factor activity"/>
    <property type="evidence" value="ECO:0007669"/>
    <property type="project" value="InterPro"/>
</dbReference>
<dbReference type="OrthoDB" id="528082at2"/>
<protein>
    <submittedName>
        <fullName evidence="6">HTH-type transcriptional regulator LeuO</fullName>
    </submittedName>
</protein>
<dbReference type="InterPro" id="IPR050389">
    <property type="entry name" value="LysR-type_TF"/>
</dbReference>
<dbReference type="GO" id="GO:0003677">
    <property type="term" value="F:DNA binding"/>
    <property type="evidence" value="ECO:0007669"/>
    <property type="project" value="UniProtKB-KW"/>
</dbReference>
<keyword evidence="2" id="KW-0805">Transcription regulation</keyword>
<dbReference type="PANTHER" id="PTHR30118:SF6">
    <property type="entry name" value="HTH-TYPE TRANSCRIPTIONAL REGULATOR LEUO"/>
    <property type="match status" value="1"/>
</dbReference>
<accession>A0A0P1F9G5</accession>
<dbReference type="CDD" id="cd08417">
    <property type="entry name" value="PBP2_Nitroaromatics_like"/>
    <property type="match status" value="1"/>
</dbReference>
<gene>
    <name evidence="6" type="primary">leuO</name>
    <name evidence="6" type="ORF">TG4357_01471</name>
</gene>
<keyword evidence="7" id="KW-1185">Reference proteome</keyword>
<evidence type="ECO:0000313" key="6">
    <source>
        <dbReference type="EMBL" id="CUH64744.1"/>
    </source>
</evidence>
<comment type="similarity">
    <text evidence="1">Belongs to the LysR transcriptional regulatory family.</text>
</comment>
<dbReference type="InterPro" id="IPR037402">
    <property type="entry name" value="YidZ_PBP2"/>
</dbReference>
<dbReference type="InterPro" id="IPR036390">
    <property type="entry name" value="WH_DNA-bd_sf"/>
</dbReference>
<dbReference type="InterPro" id="IPR036388">
    <property type="entry name" value="WH-like_DNA-bd_sf"/>
</dbReference>
<dbReference type="AlphaFoldDB" id="A0A0P1F9G5"/>
<evidence type="ECO:0000256" key="2">
    <source>
        <dbReference type="ARBA" id="ARBA00023015"/>
    </source>
</evidence>
<dbReference type="InterPro" id="IPR005119">
    <property type="entry name" value="LysR_subst-bd"/>
</dbReference>
<name>A0A0P1F9G5_THAGE</name>
<evidence type="ECO:0000313" key="7">
    <source>
        <dbReference type="Proteomes" id="UP000051587"/>
    </source>
</evidence>
<feature type="domain" description="HTH lysR-type" evidence="5">
    <location>
        <begin position="18"/>
        <end position="75"/>
    </location>
</feature>
<dbReference type="InterPro" id="IPR000847">
    <property type="entry name" value="LysR_HTH_N"/>
</dbReference>
<dbReference type="PANTHER" id="PTHR30118">
    <property type="entry name" value="HTH-TYPE TRANSCRIPTIONAL REGULATOR LEUO-RELATED"/>
    <property type="match status" value="1"/>
</dbReference>
<dbReference type="PROSITE" id="PS50931">
    <property type="entry name" value="HTH_LYSR"/>
    <property type="match status" value="1"/>
</dbReference>
<dbReference type="EMBL" id="CYSA01000015">
    <property type="protein sequence ID" value="CUH64744.1"/>
    <property type="molecule type" value="Genomic_DNA"/>
</dbReference>
<sequence>MTNRDLIKSTLSTAIRKLELKHLLAFEAIYSTRNISRAGQALGFAQPTMSNLLARLRAVFDDPLFLRQPRGVLPSARADELIEPIRRALHEIESITALPTVFDPSNDTREFRLHMLDIFETTLMPHLVRKVQPYTGISFRLLLAPKVPIADALESGDADLAIGLPPANVPDLRWEELMAMDLVVIARKDHPEIKGAITKEQLQKLGHVSIDMAPGALANTHLFRLATRTERRDVVRVSRPSAIIEIVAKTDLIGYANRLHVEASPLRDQIQVLPSPTPASNQQFQMTWHHRNEADPGLNWLKDQVRATLSEVQADLGL</sequence>
<dbReference type="SUPFAM" id="SSF46785">
    <property type="entry name" value="Winged helix' DNA-binding domain"/>
    <property type="match status" value="1"/>
</dbReference>